<protein>
    <submittedName>
        <fullName evidence="1">Uncharacterized protein</fullName>
    </submittedName>
</protein>
<evidence type="ECO:0000313" key="1">
    <source>
        <dbReference type="EMBL" id="CBA08258.1"/>
    </source>
</evidence>
<proteinExistence type="predicted"/>
<dbReference type="EMBL" id="AM889137">
    <property type="protein sequence ID" value="CBA08258.1"/>
    <property type="molecule type" value="Genomic_DNA"/>
</dbReference>
<reference evidence="1" key="1">
    <citation type="journal article" date="2008" name="Proc. Natl. Acad. Sci. U.S.A.">
        <title>Whole-genome comparison of disease and carriage strains provides insights into virulence evolution in Neisseria meningitidis.</title>
        <authorList>
            <person name="Schoen C."/>
            <person name="Blom J."/>
            <person name="Claus H."/>
            <person name="Schramm-Glueck A."/>
            <person name="Brandt P."/>
            <person name="Mueller T."/>
            <person name="Goesmann A."/>
            <person name="Joseph B."/>
            <person name="Konietzny S."/>
            <person name="Kurzai O."/>
            <person name="Schmitt C."/>
            <person name="Friedrich T."/>
            <person name="Linke B."/>
            <person name="Vogel U."/>
            <person name="Frosch M."/>
        </authorList>
    </citation>
    <scope>NUCLEOTIDE SEQUENCE</scope>
    <source>
        <strain evidence="1">Alpha153</strain>
    </source>
</reference>
<accession>C6SEL5</accession>
<organism evidence="1">
    <name type="scientific">Neisseria meningitidis alpha153</name>
    <dbReference type="NCBI Taxonomy" id="663926"/>
    <lineage>
        <taxon>Bacteria</taxon>
        <taxon>Pseudomonadati</taxon>
        <taxon>Pseudomonadota</taxon>
        <taxon>Betaproteobacteria</taxon>
        <taxon>Neisseriales</taxon>
        <taxon>Neisseriaceae</taxon>
        <taxon>Neisseria</taxon>
    </lineage>
</organism>
<dbReference type="AlphaFoldDB" id="C6SEL5"/>
<name>C6SEL5_NEIME</name>
<gene>
    <name evidence="1" type="ORF">NME_1734</name>
</gene>
<sequence>MRHTRLTDGTSYKGRLKPQIRFQTTSGNKHKAIRKEQKQCRILAKWPY</sequence>